<feature type="transmembrane region" description="Helical" evidence="1">
    <location>
        <begin position="125"/>
        <end position="150"/>
    </location>
</feature>
<evidence type="ECO:0000256" key="1">
    <source>
        <dbReference type="SAM" id="Phobius"/>
    </source>
</evidence>
<keyword evidence="1" id="KW-0472">Membrane</keyword>
<keyword evidence="1" id="KW-0812">Transmembrane</keyword>
<accession>A0A6N1NUK4</accession>
<reference evidence="2" key="1">
    <citation type="submission" date="2017-06" db="EMBL/GenBank/DDBJ databases">
        <authorList>
            <person name="Assis F.L."/>
            <person name="Abrahao J.S."/>
            <person name="Silva L."/>
            <person name="Khalil J.B."/>
            <person name="Rodrigues R."/>
            <person name="Silva L.S."/>
            <person name="Boratto P."/>
            <person name="Andrade M."/>
            <person name="Kroon E.G."/>
            <person name="Ribeiro B."/>
            <person name="Bergier I."/>
            <person name="Seligmann H."/>
            <person name="Ghigo E."/>
            <person name="Colson P."/>
            <person name="Levasseur A."/>
            <person name="Raoult D."/>
            <person name="Scola B.L."/>
        </authorList>
    </citation>
    <scope>NUCLEOTIDE SEQUENCE</scope>
    <source>
        <strain evidence="2">Deep ocean</strain>
    </source>
</reference>
<evidence type="ECO:0000313" key="2">
    <source>
        <dbReference type="EMBL" id="QKU33451.1"/>
    </source>
</evidence>
<dbReference type="RefSeq" id="YP_010780050.1">
    <property type="nucleotide sequence ID" value="NC_075038.1"/>
</dbReference>
<keyword evidence="1" id="KW-1133">Transmembrane helix</keyword>
<dbReference type="KEGG" id="vg:80516741"/>
<dbReference type="GeneID" id="80516741"/>
<feature type="transmembrane region" description="Helical" evidence="1">
    <location>
        <begin position="162"/>
        <end position="184"/>
    </location>
</feature>
<feature type="transmembrane region" description="Helical" evidence="1">
    <location>
        <begin position="51"/>
        <end position="73"/>
    </location>
</feature>
<reference evidence="2" key="2">
    <citation type="journal article" date="2018" name="Nat. Commun.">
        <title>Tailed giant Tupanvirus possesses the most complete translational apparatus of the known virosphere.</title>
        <authorList>
            <person name="Abrahao J."/>
            <person name="Silva L."/>
            <person name="Silva L.S."/>
            <person name="Khalil J.Y.B."/>
            <person name="Rodrigues R."/>
            <person name="Arantes T."/>
            <person name="Assis F."/>
            <person name="Boratto P."/>
            <person name="Andrade M."/>
            <person name="Kroon E.G."/>
            <person name="Ribeiro B."/>
            <person name="Bergier I."/>
            <person name="Seligmann H."/>
            <person name="Ghigo E."/>
            <person name="Colson P."/>
            <person name="Levasseur A."/>
            <person name="Kroemer G."/>
            <person name="Raoult D."/>
            <person name="La Scola B."/>
        </authorList>
    </citation>
    <scope>NUCLEOTIDE SEQUENCE [LARGE SCALE GENOMIC DNA]</scope>
    <source>
        <strain evidence="2">Deep ocean</strain>
    </source>
</reference>
<proteinExistence type="predicted"/>
<feature type="transmembrane region" description="Helical" evidence="1">
    <location>
        <begin position="93"/>
        <end position="118"/>
    </location>
</feature>
<sequence length="190" mass="21527">MTTNVAYDTVHINIYDEHTKLNKKNMETASNNFKDTVNRLKELQVRRQNRIFGCIIVFLMILLAFSIATIIMGSLSPGTCDHIDKMGINVSDYILGAGISSFIINLVMIFTFVMLFIGIINEIPIVVVILLTLYSIFSFTWFIIGGVILFRSNLECIKEESPAVVFALVLWCINGLHIFYGCCVRSNRKE</sequence>
<dbReference type="EMBL" id="MF405918">
    <property type="protein sequence ID" value="QKU33451.1"/>
    <property type="molecule type" value="Genomic_DNA"/>
</dbReference>
<protein>
    <submittedName>
        <fullName evidence="2">Putative ORFan</fullName>
    </submittedName>
</protein>
<organism evidence="2">
    <name type="scientific">Tupanvirus deep ocean</name>
    <dbReference type="NCBI Taxonomy" id="2126984"/>
    <lineage>
        <taxon>Viruses</taxon>
        <taxon>Varidnaviria</taxon>
        <taxon>Bamfordvirae</taxon>
        <taxon>Nucleocytoviricota</taxon>
        <taxon>Megaviricetes</taxon>
        <taxon>Imitervirales</taxon>
        <taxon>Mimiviridae</taxon>
        <taxon>Megamimivirinae</taxon>
        <taxon>Tupanvirus</taxon>
        <taxon>Tupanvirus altamarinense</taxon>
    </lineage>
</organism>
<name>A0A6N1NUK4_9VIRU</name>